<reference evidence="1 2" key="1">
    <citation type="journal article" date="2022" name="IScience">
        <title>An ultrasensitive nanofiber-based assay for enzymatic hydrolysis and deep-sea microbial degradation of cellulose.</title>
        <authorList>
            <person name="Tsudome M."/>
            <person name="Tachioka M."/>
            <person name="Miyazaki M."/>
            <person name="Uchimura K."/>
            <person name="Tsuda M."/>
            <person name="Takaki Y."/>
            <person name="Deguchi S."/>
        </authorList>
    </citation>
    <scope>NUCLEOTIDE SEQUENCE [LARGE SCALE GENOMIC DNA]</scope>
    <source>
        <strain evidence="1 2">GE09</strain>
    </source>
</reference>
<dbReference type="RefSeq" id="WP_236987205.1">
    <property type="nucleotide sequence ID" value="NZ_AP023086.1"/>
</dbReference>
<gene>
    <name evidence="1" type="ORF">MARGE09_P1930</name>
</gene>
<proteinExistence type="predicted"/>
<keyword evidence="2" id="KW-1185">Reference proteome</keyword>
<organism evidence="1 2">
    <name type="scientific">Marinagarivorans cellulosilyticus</name>
    <dbReference type="NCBI Taxonomy" id="2721545"/>
    <lineage>
        <taxon>Bacteria</taxon>
        <taxon>Pseudomonadati</taxon>
        <taxon>Pseudomonadota</taxon>
        <taxon>Gammaproteobacteria</taxon>
        <taxon>Cellvibrionales</taxon>
        <taxon>Cellvibrionaceae</taxon>
        <taxon>Marinagarivorans</taxon>
    </lineage>
</organism>
<accession>A0AAN2BK79</accession>
<evidence type="ECO:0000313" key="2">
    <source>
        <dbReference type="Proteomes" id="UP001320119"/>
    </source>
</evidence>
<name>A0AAN2BK79_9GAMM</name>
<evidence type="ECO:0000313" key="1">
    <source>
        <dbReference type="EMBL" id="BCD97729.1"/>
    </source>
</evidence>
<dbReference type="AlphaFoldDB" id="A0AAN2BK79"/>
<dbReference type="EMBL" id="AP023086">
    <property type="protein sequence ID" value="BCD97729.1"/>
    <property type="molecule type" value="Genomic_DNA"/>
</dbReference>
<dbReference type="Proteomes" id="UP001320119">
    <property type="component" value="Chromosome"/>
</dbReference>
<dbReference type="KEGG" id="marq:MARGE09_P1930"/>
<sequence>MGTLPAVHSLKAPTVIALADGLSKVEIVPSAWPADAKMTEALRPSRSV</sequence>
<protein>
    <submittedName>
        <fullName evidence="1">Uncharacterized protein</fullName>
    </submittedName>
</protein>